<keyword evidence="2" id="KW-0472">Membrane</keyword>
<evidence type="ECO:0000313" key="3">
    <source>
        <dbReference type="EMBL" id="GGU96335.1"/>
    </source>
</evidence>
<keyword evidence="5" id="KW-1185">Reference proteome</keyword>
<dbReference type="Proteomes" id="UP000037395">
    <property type="component" value="Unassembled WGS sequence"/>
</dbReference>
<reference evidence="4" key="3">
    <citation type="submission" date="2016-08" db="EMBL/GenBank/DDBJ databases">
        <title>Sequencing, Assembly and Comparative Genomics of S. aureofaciens ATCC 10762.</title>
        <authorList>
            <person name="Gradnigo J.S."/>
            <person name="Johnson N."/>
            <person name="Somerville G.A."/>
        </authorList>
    </citation>
    <scope>NUCLEOTIDE SEQUENCE [LARGE SCALE GENOMIC DNA]</scope>
    <source>
        <strain evidence="4">ATCC 10762</strain>
    </source>
</reference>
<keyword evidence="2" id="KW-0812">Transmembrane</keyword>
<feature type="compositionally biased region" description="Low complexity" evidence="1">
    <location>
        <begin position="77"/>
        <end position="98"/>
    </location>
</feature>
<dbReference type="AlphaFoldDB" id="A0A1E7N006"/>
<sequence length="342" mass="35089">MNEPDVDGRTLSAAFERTMDGVGPDLGPLVAASARQGRSIRRRRRLTVAGAVTAVAALAVGGAVTLRTDDGAGNGGQAAAAASTAGSPTASPTAPASGRRYPRPVELTDDSPEQPTQGTGPNAGKVAMTAHAALAALARALPPDGRTSNYSGYSQLARTGSNDPGYVQITASLLYDDGSGPANVRLSLQGGFGTRFRSGSGSHPDTSDLFSCAWMNGSGGGHFRSCSDSVLPDGTRLLLTEKVLGDALEREVDVLRPDQSSVSLISINTAEVAGQAKVKVVRDGLPLTLDQLKAAALSADLQEWITPEQAQQAEQTIRPFHDGSPEHNQPTGAATPKPGSTG</sequence>
<dbReference type="KEGG" id="kau:B6264_17020"/>
<reference evidence="3" key="5">
    <citation type="submission" date="2020-09" db="EMBL/GenBank/DDBJ databases">
        <authorList>
            <person name="Sun Q."/>
            <person name="Ohkuma M."/>
        </authorList>
    </citation>
    <scope>NUCLEOTIDE SEQUENCE</scope>
    <source>
        <strain evidence="3">JCM 4434</strain>
    </source>
</reference>
<dbReference type="Proteomes" id="UP000610124">
    <property type="component" value="Unassembled WGS sequence"/>
</dbReference>
<protein>
    <submittedName>
        <fullName evidence="4">Uncharacterized protein</fullName>
    </submittedName>
</protein>
<feature type="compositionally biased region" description="Polar residues" evidence="1">
    <location>
        <begin position="326"/>
        <end position="342"/>
    </location>
</feature>
<feature type="transmembrane region" description="Helical" evidence="2">
    <location>
        <begin position="46"/>
        <end position="66"/>
    </location>
</feature>
<dbReference type="EMBL" id="BMUB01000018">
    <property type="protein sequence ID" value="GGU96335.1"/>
    <property type="molecule type" value="Genomic_DNA"/>
</dbReference>
<evidence type="ECO:0000313" key="4">
    <source>
        <dbReference type="EMBL" id="OEV33803.1"/>
    </source>
</evidence>
<dbReference type="GeneID" id="97488740"/>
<organism evidence="4 5">
    <name type="scientific">Kitasatospora aureofaciens</name>
    <name type="common">Streptomyces aureofaciens</name>
    <dbReference type="NCBI Taxonomy" id="1894"/>
    <lineage>
        <taxon>Bacteria</taxon>
        <taxon>Bacillati</taxon>
        <taxon>Actinomycetota</taxon>
        <taxon>Actinomycetes</taxon>
        <taxon>Kitasatosporales</taxon>
        <taxon>Streptomycetaceae</taxon>
        <taxon>Kitasatospora</taxon>
    </lineage>
</organism>
<evidence type="ECO:0000256" key="1">
    <source>
        <dbReference type="SAM" id="MobiDB-lite"/>
    </source>
</evidence>
<name>A0A1E7N006_KITAU</name>
<proteinExistence type="predicted"/>
<reference evidence="4 5" key="2">
    <citation type="submission" date="2014-07" db="EMBL/GenBank/DDBJ databases">
        <authorList>
            <person name="Zhang J.E."/>
            <person name="Yang H."/>
            <person name="Guo J."/>
            <person name="Deng Z."/>
            <person name="Luo H."/>
            <person name="Luo M."/>
            <person name="Zhao B."/>
        </authorList>
    </citation>
    <scope>NUCLEOTIDE SEQUENCE [LARGE SCALE GENOMIC DNA]</scope>
    <source>
        <strain evidence="4">ATCC 10762</strain>
        <strain evidence="5">ATCC 10762 / DSM 40127 / CCM 3239 / JCM 4008 / LMG 5968 / NBRC 12843 / NCIMB 8234 / A-377</strain>
    </source>
</reference>
<comment type="caution">
    <text evidence="4">The sequence shown here is derived from an EMBL/GenBank/DDBJ whole genome shotgun (WGS) entry which is preliminary data.</text>
</comment>
<gene>
    <name evidence="3" type="ORF">GCM10010502_57930</name>
    <name evidence="4" type="ORF">HS99_0037645</name>
</gene>
<evidence type="ECO:0000256" key="2">
    <source>
        <dbReference type="SAM" id="Phobius"/>
    </source>
</evidence>
<dbReference type="OrthoDB" id="4351183at2"/>
<reference evidence="3" key="1">
    <citation type="journal article" date="2014" name="Int. J. Syst. Evol. Microbiol.">
        <title>Complete genome sequence of Corynebacterium casei LMG S-19264T (=DSM 44701T), isolated from a smear-ripened cheese.</title>
        <authorList>
            <consortium name="US DOE Joint Genome Institute (JGI-PGF)"/>
            <person name="Walter F."/>
            <person name="Albersmeier A."/>
            <person name="Kalinowski J."/>
            <person name="Ruckert C."/>
        </authorList>
    </citation>
    <scope>NUCLEOTIDE SEQUENCE</scope>
    <source>
        <strain evidence="3">JCM 4434</strain>
    </source>
</reference>
<accession>A0A1E7N006</accession>
<reference evidence="5" key="4">
    <citation type="submission" date="2016-08" db="EMBL/GenBank/DDBJ databases">
        <title>Sequencing, assembly and comparative genomics of S. aureofaciens ATCC 10762.</title>
        <authorList>
            <person name="Gradnigo J.S."/>
            <person name="Johnson N."/>
            <person name="Somerville G.A."/>
        </authorList>
    </citation>
    <scope>NUCLEOTIDE SEQUENCE [LARGE SCALE GENOMIC DNA]</scope>
    <source>
        <strain evidence="5">ATCC 10762 / DSM 40127 / CCM 3239 / JCM 4008 / LMG 5968 / NBRC 12843 / NCIMB 8234 / A-377</strain>
    </source>
</reference>
<dbReference type="RefSeq" id="WP_030557991.1">
    <property type="nucleotide sequence ID" value="NZ_BMUB01000018.1"/>
</dbReference>
<keyword evidence="2" id="KW-1133">Transmembrane helix</keyword>
<accession>A0A8H9LXY3</accession>
<evidence type="ECO:0000313" key="5">
    <source>
        <dbReference type="Proteomes" id="UP000037395"/>
    </source>
</evidence>
<feature type="region of interest" description="Disordered" evidence="1">
    <location>
        <begin position="308"/>
        <end position="342"/>
    </location>
</feature>
<feature type="region of interest" description="Disordered" evidence="1">
    <location>
        <begin position="74"/>
        <end position="124"/>
    </location>
</feature>
<dbReference type="EMBL" id="JPRF03000057">
    <property type="protein sequence ID" value="OEV33803.1"/>
    <property type="molecule type" value="Genomic_DNA"/>
</dbReference>